<dbReference type="AlphaFoldDB" id="A0A9D5CF69"/>
<evidence type="ECO:0000313" key="3">
    <source>
        <dbReference type="Proteomes" id="UP001085076"/>
    </source>
</evidence>
<dbReference type="EMBL" id="JAGGNH010000005">
    <property type="protein sequence ID" value="KAJ0972156.1"/>
    <property type="molecule type" value="Genomic_DNA"/>
</dbReference>
<reference evidence="2" key="2">
    <citation type="journal article" date="2022" name="Hortic Res">
        <title>The genome of Dioscorea zingiberensis sheds light on the biosynthesis, origin and evolution of the medicinally important diosgenin saponins.</title>
        <authorList>
            <person name="Li Y."/>
            <person name="Tan C."/>
            <person name="Li Z."/>
            <person name="Guo J."/>
            <person name="Li S."/>
            <person name="Chen X."/>
            <person name="Wang C."/>
            <person name="Dai X."/>
            <person name="Yang H."/>
            <person name="Song W."/>
            <person name="Hou L."/>
            <person name="Xu J."/>
            <person name="Tong Z."/>
            <person name="Xu A."/>
            <person name="Yuan X."/>
            <person name="Wang W."/>
            <person name="Yang Q."/>
            <person name="Chen L."/>
            <person name="Sun Z."/>
            <person name="Wang K."/>
            <person name="Pan B."/>
            <person name="Chen J."/>
            <person name="Bao Y."/>
            <person name="Liu F."/>
            <person name="Qi X."/>
            <person name="Gang D.R."/>
            <person name="Wen J."/>
            <person name="Li J."/>
        </authorList>
    </citation>
    <scope>NUCLEOTIDE SEQUENCE</scope>
    <source>
        <strain evidence="2">Dzin_1.0</strain>
    </source>
</reference>
<dbReference type="InterPro" id="IPR007493">
    <property type="entry name" value="DUF538"/>
</dbReference>
<dbReference type="SUPFAM" id="SSF141562">
    <property type="entry name" value="At5g01610-like"/>
    <property type="match status" value="1"/>
</dbReference>
<accession>A0A9D5CF69</accession>
<proteinExistence type="predicted"/>
<evidence type="ECO:0000256" key="1">
    <source>
        <dbReference type="SAM" id="SignalP"/>
    </source>
</evidence>
<dbReference type="OrthoDB" id="1897482at2759"/>
<evidence type="ECO:0000313" key="2">
    <source>
        <dbReference type="EMBL" id="KAJ0972156.1"/>
    </source>
</evidence>
<dbReference type="PANTHER" id="PTHR31676:SF27">
    <property type="entry name" value="EXPRESSED PROTEIN"/>
    <property type="match status" value="1"/>
</dbReference>
<dbReference type="Pfam" id="PF04398">
    <property type="entry name" value="DUF538"/>
    <property type="match status" value="1"/>
</dbReference>
<organism evidence="2 3">
    <name type="scientific">Dioscorea zingiberensis</name>
    <dbReference type="NCBI Taxonomy" id="325984"/>
    <lineage>
        <taxon>Eukaryota</taxon>
        <taxon>Viridiplantae</taxon>
        <taxon>Streptophyta</taxon>
        <taxon>Embryophyta</taxon>
        <taxon>Tracheophyta</taxon>
        <taxon>Spermatophyta</taxon>
        <taxon>Magnoliopsida</taxon>
        <taxon>Liliopsida</taxon>
        <taxon>Dioscoreales</taxon>
        <taxon>Dioscoreaceae</taxon>
        <taxon>Dioscorea</taxon>
    </lineage>
</organism>
<dbReference type="InterPro" id="IPR036758">
    <property type="entry name" value="At5g01610-like"/>
</dbReference>
<feature type="signal peptide" evidence="1">
    <location>
        <begin position="1"/>
        <end position="22"/>
    </location>
</feature>
<name>A0A9D5CF69_9LILI</name>
<feature type="chain" id="PRO_5039140491" evidence="1">
    <location>
        <begin position="23"/>
        <end position="153"/>
    </location>
</feature>
<sequence length="153" mass="17062">MAARYQTFLAFILLASLRLALSDVPSAYEMLEKFDFPKGILPEGVETYSLRPDGSFEVFLSSACEFKVDGGYMLQYQRKITGRVEKGSLMELKGVSVKVLLVWFNINRVVNSDAELYFYVGPSLSASFPSSNFEECPKCRCGFDCVSALLSDS</sequence>
<keyword evidence="1" id="KW-0732">Signal</keyword>
<dbReference type="PANTHER" id="PTHR31676">
    <property type="entry name" value="T31J12.3 PROTEIN-RELATED"/>
    <property type="match status" value="1"/>
</dbReference>
<dbReference type="Proteomes" id="UP001085076">
    <property type="component" value="Miscellaneous, Linkage group lg05"/>
</dbReference>
<gene>
    <name evidence="2" type="ORF">J5N97_020115</name>
</gene>
<comment type="caution">
    <text evidence="2">The sequence shown here is derived from an EMBL/GenBank/DDBJ whole genome shotgun (WGS) entry which is preliminary data.</text>
</comment>
<protein>
    <submittedName>
        <fullName evidence="2">Uncharacterized protein</fullName>
    </submittedName>
</protein>
<keyword evidence="3" id="KW-1185">Reference proteome</keyword>
<reference evidence="2" key="1">
    <citation type="submission" date="2021-03" db="EMBL/GenBank/DDBJ databases">
        <authorList>
            <person name="Li Z."/>
            <person name="Yang C."/>
        </authorList>
    </citation>
    <scope>NUCLEOTIDE SEQUENCE</scope>
    <source>
        <strain evidence="2">Dzin_1.0</strain>
        <tissue evidence="2">Leaf</tissue>
    </source>
</reference>
<dbReference type="Gene3D" id="2.30.240.10">
    <property type="entry name" value="At5g01610-like"/>
    <property type="match status" value="1"/>
</dbReference>